<proteinExistence type="predicted"/>
<dbReference type="Proteomes" id="UP001165561">
    <property type="component" value="Unassembled WGS sequence"/>
</dbReference>
<evidence type="ECO:0000313" key="1">
    <source>
        <dbReference type="EMBL" id="MDD9207177.1"/>
    </source>
</evidence>
<reference evidence="1" key="1">
    <citation type="submission" date="2023-02" db="EMBL/GenBank/DDBJ databases">
        <title>Georgenia sp.10Sc9-8, isolated from a soil sample collected from the Taklamakan desert.</title>
        <authorList>
            <person name="Liu S."/>
        </authorList>
    </citation>
    <scope>NUCLEOTIDE SEQUENCE</scope>
    <source>
        <strain evidence="1">10Sc9-8</strain>
    </source>
</reference>
<organism evidence="1 2">
    <name type="scientific">Georgenia halotolerans</name>
    <dbReference type="NCBI Taxonomy" id="3028317"/>
    <lineage>
        <taxon>Bacteria</taxon>
        <taxon>Bacillati</taxon>
        <taxon>Actinomycetota</taxon>
        <taxon>Actinomycetes</taxon>
        <taxon>Micrococcales</taxon>
        <taxon>Bogoriellaceae</taxon>
        <taxon>Georgenia</taxon>
    </lineage>
</organism>
<sequence length="179" mass="18214">MTGLVVDGLVAAAAGVAASATMDPVTSLIQRAQSARSREVEARVSHGVADEVVVEKLAGLLGTELTERQQGAARQVMRYGLGVGLAPVYMALRRWVGMSPWGAGLTAGIGLFVLVDEGLNPVLGSTPPPQAYPLVTHVRGLAGHVVLGLALAAGVEAGWALAGRGQGGALRYAPVTSTL</sequence>
<keyword evidence="2" id="KW-1185">Reference proteome</keyword>
<evidence type="ECO:0000313" key="2">
    <source>
        <dbReference type="Proteomes" id="UP001165561"/>
    </source>
</evidence>
<name>A0ABT5TYY5_9MICO</name>
<evidence type="ECO:0008006" key="3">
    <source>
        <dbReference type="Google" id="ProtNLM"/>
    </source>
</evidence>
<accession>A0ABT5TYY5</accession>
<gene>
    <name evidence="1" type="ORF">PU560_11980</name>
</gene>
<dbReference type="EMBL" id="JARACI010001058">
    <property type="protein sequence ID" value="MDD9207177.1"/>
    <property type="molecule type" value="Genomic_DNA"/>
</dbReference>
<comment type="caution">
    <text evidence="1">The sequence shown here is derived from an EMBL/GenBank/DDBJ whole genome shotgun (WGS) entry which is preliminary data.</text>
</comment>
<protein>
    <recommendedName>
        <fullName evidence="3">DUF1440 domain-containing protein</fullName>
    </recommendedName>
</protein>